<dbReference type="InterPro" id="IPR008972">
    <property type="entry name" value="Cupredoxin"/>
</dbReference>
<evidence type="ECO:0000256" key="1">
    <source>
        <dbReference type="SAM" id="MobiDB-lite"/>
    </source>
</evidence>
<feature type="compositionally biased region" description="Basic and acidic residues" evidence="1">
    <location>
        <begin position="303"/>
        <end position="315"/>
    </location>
</feature>
<evidence type="ECO:0000313" key="4">
    <source>
        <dbReference type="Proteomes" id="UP001215280"/>
    </source>
</evidence>
<dbReference type="AlphaFoldDB" id="A0AAD7N431"/>
<dbReference type="Gene3D" id="2.60.40.420">
    <property type="entry name" value="Cupredoxins - blue copper proteins"/>
    <property type="match status" value="1"/>
</dbReference>
<evidence type="ECO:0000256" key="2">
    <source>
        <dbReference type="SAM" id="Phobius"/>
    </source>
</evidence>
<dbReference type="InterPro" id="IPR052953">
    <property type="entry name" value="Ser-rich/MCO-related"/>
</dbReference>
<accession>A0AAD7N431</accession>
<feature type="compositionally biased region" description="Low complexity" evidence="1">
    <location>
        <begin position="334"/>
        <end position="346"/>
    </location>
</feature>
<feature type="region of interest" description="Disordered" evidence="1">
    <location>
        <begin position="303"/>
        <end position="346"/>
    </location>
</feature>
<keyword evidence="2" id="KW-0812">Transmembrane</keyword>
<sequence length="386" mass="40624">MSGVFIVDVGGDPTGPSGLTFSPNTINATSGSTITFRFSGSPGNHSVTQSSYDDPCTPLPGGLDSGFQPVAAGTTSGFFQWSFVVEHEEPLWFFCRQSAPIDHCTAGMVFGLNPAAGTGIESFYNFHDFQLGAEEEGGLTTTFTHIFTDGQTVTTGVFTDIITKSSIPPTAIPLTTFRLDNGLTTTAFSTLVQTTAPPTATGNVKAVQISAIDGVTTVFGFEDADLSSSATSVTPTTITSQSGSAAVSPSRKHVPVAAIVGSTFAVLILISLCVAALFIHRQRLRRAHQGRIRELGRRTESGIIHMDHSEEDLSARPDPLVLYPEKSLPEDSGSDSGSSSSSSSVSQALAEEVQVLRTQIQRLELERQTLGVGASDDLPPPEYASG</sequence>
<dbReference type="PANTHER" id="PTHR34883">
    <property type="entry name" value="SERINE-RICH PROTEIN, PUTATIVE-RELATED-RELATED"/>
    <property type="match status" value="1"/>
</dbReference>
<gene>
    <name evidence="3" type="ORF">DFH07DRAFT_15795</name>
</gene>
<keyword evidence="4" id="KW-1185">Reference proteome</keyword>
<dbReference type="Proteomes" id="UP001215280">
    <property type="component" value="Unassembled WGS sequence"/>
</dbReference>
<reference evidence="3" key="1">
    <citation type="submission" date="2023-03" db="EMBL/GenBank/DDBJ databases">
        <title>Massive genome expansion in bonnet fungi (Mycena s.s.) driven by repeated elements and novel gene families across ecological guilds.</title>
        <authorList>
            <consortium name="Lawrence Berkeley National Laboratory"/>
            <person name="Harder C.B."/>
            <person name="Miyauchi S."/>
            <person name="Viragh M."/>
            <person name="Kuo A."/>
            <person name="Thoen E."/>
            <person name="Andreopoulos B."/>
            <person name="Lu D."/>
            <person name="Skrede I."/>
            <person name="Drula E."/>
            <person name="Henrissat B."/>
            <person name="Morin E."/>
            <person name="Kohler A."/>
            <person name="Barry K."/>
            <person name="LaButti K."/>
            <person name="Morin E."/>
            <person name="Salamov A."/>
            <person name="Lipzen A."/>
            <person name="Mereny Z."/>
            <person name="Hegedus B."/>
            <person name="Baldrian P."/>
            <person name="Stursova M."/>
            <person name="Weitz H."/>
            <person name="Taylor A."/>
            <person name="Grigoriev I.V."/>
            <person name="Nagy L.G."/>
            <person name="Martin F."/>
            <person name="Kauserud H."/>
        </authorList>
    </citation>
    <scope>NUCLEOTIDE SEQUENCE</scope>
    <source>
        <strain evidence="3">CBHHK188m</strain>
    </source>
</reference>
<organism evidence="3 4">
    <name type="scientific">Mycena maculata</name>
    <dbReference type="NCBI Taxonomy" id="230809"/>
    <lineage>
        <taxon>Eukaryota</taxon>
        <taxon>Fungi</taxon>
        <taxon>Dikarya</taxon>
        <taxon>Basidiomycota</taxon>
        <taxon>Agaricomycotina</taxon>
        <taxon>Agaricomycetes</taxon>
        <taxon>Agaricomycetidae</taxon>
        <taxon>Agaricales</taxon>
        <taxon>Marasmiineae</taxon>
        <taxon>Mycenaceae</taxon>
        <taxon>Mycena</taxon>
    </lineage>
</organism>
<dbReference type="SUPFAM" id="SSF49503">
    <property type="entry name" value="Cupredoxins"/>
    <property type="match status" value="1"/>
</dbReference>
<proteinExistence type="predicted"/>
<name>A0AAD7N431_9AGAR</name>
<dbReference type="EMBL" id="JARJLG010000102">
    <property type="protein sequence ID" value="KAJ7745591.1"/>
    <property type="molecule type" value="Genomic_DNA"/>
</dbReference>
<evidence type="ECO:0008006" key="5">
    <source>
        <dbReference type="Google" id="ProtNLM"/>
    </source>
</evidence>
<dbReference type="PANTHER" id="PTHR34883:SF15">
    <property type="entry name" value="EXTRACELLULAR SERINE-RICH PROTEIN"/>
    <property type="match status" value="1"/>
</dbReference>
<keyword evidence="2" id="KW-0472">Membrane</keyword>
<evidence type="ECO:0000313" key="3">
    <source>
        <dbReference type="EMBL" id="KAJ7745591.1"/>
    </source>
</evidence>
<dbReference type="CDD" id="cd00920">
    <property type="entry name" value="Cupredoxin"/>
    <property type="match status" value="1"/>
</dbReference>
<keyword evidence="2" id="KW-1133">Transmembrane helix</keyword>
<comment type="caution">
    <text evidence="3">The sequence shown here is derived from an EMBL/GenBank/DDBJ whole genome shotgun (WGS) entry which is preliminary data.</text>
</comment>
<feature type="transmembrane region" description="Helical" evidence="2">
    <location>
        <begin position="256"/>
        <end position="279"/>
    </location>
</feature>
<protein>
    <recommendedName>
        <fullName evidence="5">Extracellular serine-rich protein</fullName>
    </recommendedName>
</protein>